<organism evidence="1 2">
    <name type="scientific">Dorcoceras hygrometricum</name>
    <dbReference type="NCBI Taxonomy" id="472368"/>
    <lineage>
        <taxon>Eukaryota</taxon>
        <taxon>Viridiplantae</taxon>
        <taxon>Streptophyta</taxon>
        <taxon>Embryophyta</taxon>
        <taxon>Tracheophyta</taxon>
        <taxon>Spermatophyta</taxon>
        <taxon>Magnoliopsida</taxon>
        <taxon>eudicotyledons</taxon>
        <taxon>Gunneridae</taxon>
        <taxon>Pentapetalae</taxon>
        <taxon>asterids</taxon>
        <taxon>lamiids</taxon>
        <taxon>Lamiales</taxon>
        <taxon>Gesneriaceae</taxon>
        <taxon>Didymocarpoideae</taxon>
        <taxon>Trichosporeae</taxon>
        <taxon>Loxocarpinae</taxon>
        <taxon>Dorcoceras</taxon>
    </lineage>
</organism>
<accession>A0A2Z7B6C9</accession>
<evidence type="ECO:0000313" key="2">
    <source>
        <dbReference type="Proteomes" id="UP000250235"/>
    </source>
</evidence>
<reference evidence="1 2" key="1">
    <citation type="journal article" date="2015" name="Proc. Natl. Acad. Sci. U.S.A.">
        <title>The resurrection genome of Boea hygrometrica: A blueprint for survival of dehydration.</title>
        <authorList>
            <person name="Xiao L."/>
            <person name="Yang G."/>
            <person name="Zhang L."/>
            <person name="Yang X."/>
            <person name="Zhao S."/>
            <person name="Ji Z."/>
            <person name="Zhou Q."/>
            <person name="Hu M."/>
            <person name="Wang Y."/>
            <person name="Chen M."/>
            <person name="Xu Y."/>
            <person name="Jin H."/>
            <person name="Xiao X."/>
            <person name="Hu G."/>
            <person name="Bao F."/>
            <person name="Hu Y."/>
            <person name="Wan P."/>
            <person name="Li L."/>
            <person name="Deng X."/>
            <person name="Kuang T."/>
            <person name="Xiang C."/>
            <person name="Zhu J.K."/>
            <person name="Oliver M.J."/>
            <person name="He Y."/>
        </authorList>
    </citation>
    <scope>NUCLEOTIDE SEQUENCE [LARGE SCALE GENOMIC DNA]</scope>
    <source>
        <strain evidence="2">cv. XS01</strain>
    </source>
</reference>
<dbReference type="EMBL" id="KV008754">
    <property type="protein sequence ID" value="KZV30055.1"/>
    <property type="molecule type" value="Genomic_DNA"/>
</dbReference>
<keyword evidence="2" id="KW-1185">Reference proteome</keyword>
<evidence type="ECO:0000313" key="1">
    <source>
        <dbReference type="EMBL" id="KZV30055.1"/>
    </source>
</evidence>
<dbReference type="Proteomes" id="UP000250235">
    <property type="component" value="Unassembled WGS sequence"/>
</dbReference>
<sequence length="222" mass="24526">MSWEKSVCVRQKLRRFDKLERQRFEWSSLYQLLVMITSAVERYDALRLLVCESAVGSKLSAVDSRRFQSLFCTVEVALYSSREGASSYTSFGSYSWLKLDREVAIFGSVFVCAGFPGYSAGRGVGPAGGAPGGDISLFPDCLPSATVKPLLFTEPYLLRFPAVVGVAWSKGGNVGLLLPRPFFLYPFRRLWIARRGRSSSSATLVRARTDLLFRSGSASSKS</sequence>
<dbReference type="AlphaFoldDB" id="A0A2Z7B6C9"/>
<proteinExistence type="predicted"/>
<protein>
    <submittedName>
        <fullName evidence="1">Uncharacterized protein</fullName>
    </submittedName>
</protein>
<name>A0A2Z7B6C9_9LAMI</name>
<gene>
    <name evidence="1" type="ORF">F511_24922</name>
</gene>